<accession>A0A6I8LQP3</accession>
<dbReference type="Pfam" id="PF13560">
    <property type="entry name" value="HTH_31"/>
    <property type="match status" value="1"/>
</dbReference>
<dbReference type="PROSITE" id="PS50943">
    <property type="entry name" value="HTH_CROC1"/>
    <property type="match status" value="1"/>
</dbReference>
<feature type="domain" description="HTH cro/C1-type" evidence="1">
    <location>
        <begin position="36"/>
        <end position="83"/>
    </location>
</feature>
<dbReference type="InterPro" id="IPR041413">
    <property type="entry name" value="MLTR_LBD"/>
</dbReference>
<dbReference type="RefSeq" id="WP_155542923.1">
    <property type="nucleotide sequence ID" value="NZ_CABVGP010000001.1"/>
</dbReference>
<dbReference type="Pfam" id="PF17765">
    <property type="entry name" value="MLTR_LBD"/>
    <property type="match status" value="1"/>
</dbReference>
<evidence type="ECO:0000313" key="2">
    <source>
        <dbReference type="EMBL" id="VVJ17816.1"/>
    </source>
</evidence>
<dbReference type="Gene3D" id="3.30.450.180">
    <property type="match status" value="1"/>
</dbReference>
<reference evidence="2 3" key="1">
    <citation type="submission" date="2019-09" db="EMBL/GenBank/DDBJ databases">
        <authorList>
            <person name="Leyn A S."/>
        </authorList>
    </citation>
    <scope>NUCLEOTIDE SEQUENCE [LARGE SCALE GENOMIC DNA]</scope>
    <source>
        <strain evidence="2">AA231_1</strain>
    </source>
</reference>
<organism evidence="2 3">
    <name type="scientific">Amycolatopsis camponoti</name>
    <dbReference type="NCBI Taxonomy" id="2606593"/>
    <lineage>
        <taxon>Bacteria</taxon>
        <taxon>Bacillati</taxon>
        <taxon>Actinomycetota</taxon>
        <taxon>Actinomycetes</taxon>
        <taxon>Pseudonocardiales</taxon>
        <taxon>Pseudonocardiaceae</taxon>
        <taxon>Amycolatopsis</taxon>
    </lineage>
</organism>
<evidence type="ECO:0000313" key="3">
    <source>
        <dbReference type="Proteomes" id="UP000399805"/>
    </source>
</evidence>
<sequence length="286" mass="31364">MVDQGQLAEYLQACRARLHPEDVGMRTYGERRRVPGLRREEVASLAGVSASYYIRLEQGQSVNASDEVVDGIARALRLDEDEHEHLRVLARPVRRRAAKRPPVERVDDVTAQLLAGLGDVPAILLGRRTDVLAWNRLGHAFFAGHLDFSAPARPADRPNMARLVFLDAHTRDLYPQWTSKARAVVGNLRLTAGKHPGDRLLSTLIGELVTGSAEFAALWADHRVIACTATRYAMRHPLVGDLTVHQQTLALAHAPEQTLVVVTAEPGSSSQAALTLLAAATVPERR</sequence>
<dbReference type="GO" id="GO:0003677">
    <property type="term" value="F:DNA binding"/>
    <property type="evidence" value="ECO:0007669"/>
    <property type="project" value="UniProtKB-KW"/>
</dbReference>
<dbReference type="PANTHER" id="PTHR35010:SF2">
    <property type="entry name" value="BLL4672 PROTEIN"/>
    <property type="match status" value="1"/>
</dbReference>
<keyword evidence="2" id="KW-0238">DNA-binding</keyword>
<dbReference type="Gene3D" id="1.10.260.40">
    <property type="entry name" value="lambda repressor-like DNA-binding domains"/>
    <property type="match status" value="1"/>
</dbReference>
<dbReference type="InterPro" id="IPR001387">
    <property type="entry name" value="Cro/C1-type_HTH"/>
</dbReference>
<evidence type="ECO:0000259" key="1">
    <source>
        <dbReference type="PROSITE" id="PS50943"/>
    </source>
</evidence>
<dbReference type="EMBL" id="CABVGP010000001">
    <property type="protein sequence ID" value="VVJ17816.1"/>
    <property type="molecule type" value="Genomic_DNA"/>
</dbReference>
<proteinExistence type="predicted"/>
<dbReference type="SUPFAM" id="SSF47413">
    <property type="entry name" value="lambda repressor-like DNA-binding domains"/>
    <property type="match status" value="1"/>
</dbReference>
<dbReference type="CDD" id="cd00093">
    <property type="entry name" value="HTH_XRE"/>
    <property type="match status" value="1"/>
</dbReference>
<keyword evidence="3" id="KW-1185">Reference proteome</keyword>
<dbReference type="Proteomes" id="UP000399805">
    <property type="component" value="Unassembled WGS sequence"/>
</dbReference>
<gene>
    <name evidence="2" type="ORF">AA23TX_02837</name>
</gene>
<protein>
    <submittedName>
        <fullName evidence="2">DNA-binding protein</fullName>
    </submittedName>
</protein>
<dbReference type="SMART" id="SM00530">
    <property type="entry name" value="HTH_XRE"/>
    <property type="match status" value="1"/>
</dbReference>
<dbReference type="AlphaFoldDB" id="A0A6I8LQP3"/>
<dbReference type="InterPro" id="IPR010982">
    <property type="entry name" value="Lambda_DNA-bd_dom_sf"/>
</dbReference>
<dbReference type="PANTHER" id="PTHR35010">
    <property type="entry name" value="BLL4672 PROTEIN-RELATED"/>
    <property type="match status" value="1"/>
</dbReference>
<name>A0A6I8LQP3_9PSEU</name>